<dbReference type="PANTHER" id="PTHR30481">
    <property type="entry name" value="DNA ADENINE METHYLASE"/>
    <property type="match status" value="1"/>
</dbReference>
<dbReference type="AlphaFoldDB" id="A0A0K8P582"/>
<reference evidence="5" key="1">
    <citation type="submission" date="2015-07" db="EMBL/GenBank/DDBJ databases">
        <title>Discovery of a poly(ethylene terephthalate assimilation.</title>
        <authorList>
            <person name="Yoshida S."/>
            <person name="Hiraga K."/>
            <person name="Takehana T."/>
            <person name="Taniguchi I."/>
            <person name="Yamaji H."/>
            <person name="Maeda Y."/>
            <person name="Toyohara K."/>
            <person name="Miyamoto K."/>
            <person name="Kimura Y."/>
            <person name="Oda K."/>
        </authorList>
    </citation>
    <scope>NUCLEOTIDE SEQUENCE [LARGE SCALE GENOMIC DNA]</scope>
    <source>
        <strain evidence="5">NBRC 110686 / TISTR 2288 / 201-F6</strain>
    </source>
</reference>
<proteinExistence type="predicted"/>
<keyword evidence="3" id="KW-0949">S-adenosyl-L-methionine</keyword>
<keyword evidence="2 4" id="KW-0808">Transferase</keyword>
<dbReference type="Proteomes" id="UP000037660">
    <property type="component" value="Unassembled WGS sequence"/>
</dbReference>
<dbReference type="PANTHER" id="PTHR30481:SF4">
    <property type="entry name" value="SITE-SPECIFIC DNA-METHYLTRANSFERASE (ADENINE-SPECIFIC)"/>
    <property type="match status" value="1"/>
</dbReference>
<evidence type="ECO:0000256" key="1">
    <source>
        <dbReference type="ARBA" id="ARBA00022603"/>
    </source>
</evidence>
<dbReference type="Pfam" id="PF02086">
    <property type="entry name" value="MethyltransfD12"/>
    <property type="match status" value="1"/>
</dbReference>
<evidence type="ECO:0000256" key="3">
    <source>
        <dbReference type="ARBA" id="ARBA00022691"/>
    </source>
</evidence>
<comment type="caution">
    <text evidence="4">The sequence shown here is derived from an EMBL/GenBank/DDBJ whole genome shotgun (WGS) entry which is preliminary data.</text>
</comment>
<reference evidence="4 5" key="2">
    <citation type="journal article" date="2016" name="Science">
        <title>A bacterium that degrades and assimilates poly(ethylene terephthalate).</title>
        <authorList>
            <person name="Yoshida S."/>
            <person name="Hiraga K."/>
            <person name="Takehana T."/>
            <person name="Taniguchi I."/>
            <person name="Yamaji H."/>
            <person name="Maeda Y."/>
            <person name="Toyohara K."/>
            <person name="Miyamoto K."/>
            <person name="Kimura Y."/>
            <person name="Oda K."/>
        </authorList>
    </citation>
    <scope>NUCLEOTIDE SEQUENCE [LARGE SCALE GENOMIC DNA]</scope>
    <source>
        <strain evidence="5">NBRC 110686 / TISTR 2288 / 201-F6</strain>
    </source>
</reference>
<dbReference type="InterPro" id="IPR012263">
    <property type="entry name" value="M_m6A_EcoRV"/>
</dbReference>
<dbReference type="GO" id="GO:0009007">
    <property type="term" value="F:site-specific DNA-methyltransferase (adenine-specific) activity"/>
    <property type="evidence" value="ECO:0007669"/>
    <property type="project" value="UniProtKB-EC"/>
</dbReference>
<dbReference type="GO" id="GO:0043565">
    <property type="term" value="F:sequence-specific DNA binding"/>
    <property type="evidence" value="ECO:0007669"/>
    <property type="project" value="TreeGrafter"/>
</dbReference>
<dbReference type="OrthoDB" id="9805629at2"/>
<evidence type="ECO:0000313" key="4">
    <source>
        <dbReference type="EMBL" id="GAP37360.1"/>
    </source>
</evidence>
<dbReference type="SUPFAM" id="SSF53335">
    <property type="entry name" value="S-adenosyl-L-methionine-dependent methyltransferases"/>
    <property type="match status" value="1"/>
</dbReference>
<organism evidence="4 5">
    <name type="scientific">Piscinibacter sakaiensis</name>
    <name type="common">Ideonella sakaiensis</name>
    <dbReference type="NCBI Taxonomy" id="1547922"/>
    <lineage>
        <taxon>Bacteria</taxon>
        <taxon>Pseudomonadati</taxon>
        <taxon>Pseudomonadota</taxon>
        <taxon>Betaproteobacteria</taxon>
        <taxon>Burkholderiales</taxon>
        <taxon>Sphaerotilaceae</taxon>
        <taxon>Piscinibacter</taxon>
    </lineage>
</organism>
<accession>A0A0K8P582</accession>
<dbReference type="STRING" id="1547922.ISF6_3215"/>
<sequence length="290" mass="32206">MSVTRPALRYHGGKWRLAPWILQFFPPHAIYVEPYGGGASVLLRKPRAHTEVYNDIADEIVNVFRVLRDPVQAAELRRLVELTPAARVEFVMSYEPSPDPVEQARRTVVRSFMGFGSGATYSKHATGFRTGARGERHKSAAHDLITWPDQVPAFVDRLRGVTIESRDALLVMQSTDGPGALHYVDPPYPHSTRGSARGVRQKYAREMSDDDHRVLAGVLRDLAGMVVLSGYPCALYDQELFPDWERHDVVALADGARARTEVVWLNPACSAALERSRGGLFAQPMAEAAC</sequence>
<dbReference type="GO" id="GO:0006298">
    <property type="term" value="P:mismatch repair"/>
    <property type="evidence" value="ECO:0007669"/>
    <property type="project" value="TreeGrafter"/>
</dbReference>
<dbReference type="InterPro" id="IPR029063">
    <property type="entry name" value="SAM-dependent_MTases_sf"/>
</dbReference>
<dbReference type="GO" id="GO:1904047">
    <property type="term" value="F:S-adenosyl-L-methionine binding"/>
    <property type="evidence" value="ECO:0007669"/>
    <property type="project" value="TreeGrafter"/>
</dbReference>
<dbReference type="PRINTS" id="PR00505">
    <property type="entry name" value="D12N6MTFRASE"/>
</dbReference>
<evidence type="ECO:0000256" key="2">
    <source>
        <dbReference type="ARBA" id="ARBA00022679"/>
    </source>
</evidence>
<dbReference type="PIRSF" id="PIRSF000398">
    <property type="entry name" value="M_m6A_EcoRV"/>
    <property type="match status" value="1"/>
</dbReference>
<dbReference type="GO" id="GO:0009307">
    <property type="term" value="P:DNA restriction-modification system"/>
    <property type="evidence" value="ECO:0007669"/>
    <property type="project" value="InterPro"/>
</dbReference>
<dbReference type="RefSeq" id="WP_054021294.1">
    <property type="nucleotide sequence ID" value="NZ_BBYR01000045.1"/>
</dbReference>
<keyword evidence="5" id="KW-1185">Reference proteome</keyword>
<dbReference type="GO" id="GO:0032259">
    <property type="term" value="P:methylation"/>
    <property type="evidence" value="ECO:0007669"/>
    <property type="project" value="UniProtKB-KW"/>
</dbReference>
<dbReference type="InterPro" id="IPR012327">
    <property type="entry name" value="MeTrfase_D12"/>
</dbReference>
<keyword evidence="1 4" id="KW-0489">Methyltransferase</keyword>
<gene>
    <name evidence="4" type="ORF">ISF6_3215</name>
</gene>
<name>A0A0K8P582_PISS1</name>
<dbReference type="Gene3D" id="3.40.50.150">
    <property type="entry name" value="Vaccinia Virus protein VP39"/>
    <property type="match status" value="2"/>
</dbReference>
<protein>
    <submittedName>
        <fullName evidence="4">Methyltransferase</fullName>
    </submittedName>
</protein>
<evidence type="ECO:0000313" key="5">
    <source>
        <dbReference type="Proteomes" id="UP000037660"/>
    </source>
</evidence>
<dbReference type="EMBL" id="BBYR01000045">
    <property type="protein sequence ID" value="GAP37360.1"/>
    <property type="molecule type" value="Genomic_DNA"/>
</dbReference>